<name>A0ABN9WTP0_9DINO</name>
<comment type="caution">
    <text evidence="1">The sequence shown here is derived from an EMBL/GenBank/DDBJ whole genome shotgun (WGS) entry which is preliminary data.</text>
</comment>
<keyword evidence="2" id="KW-1185">Reference proteome</keyword>
<evidence type="ECO:0000313" key="1">
    <source>
        <dbReference type="EMBL" id="CAK0888943.1"/>
    </source>
</evidence>
<accession>A0ABN9WTP0</accession>
<reference evidence="1" key="1">
    <citation type="submission" date="2023-10" db="EMBL/GenBank/DDBJ databases">
        <authorList>
            <person name="Chen Y."/>
            <person name="Shah S."/>
            <person name="Dougan E. K."/>
            <person name="Thang M."/>
            <person name="Chan C."/>
        </authorList>
    </citation>
    <scope>NUCLEOTIDE SEQUENCE [LARGE SCALE GENOMIC DNA]</scope>
</reference>
<dbReference type="Proteomes" id="UP001189429">
    <property type="component" value="Unassembled WGS sequence"/>
</dbReference>
<sequence>MPSCREYAMNILAADWEYNEHELAELLPEQGKWAKESATSFARKQVDDWDSQGLDYCPFSSVTDRRVGAEAMKSRISQGHWTFVPERELDEWFSDSEIKALHGEVTGGCLPDGTGRRWPRSVGRESMHLAWSSCSKQSGGCKTMRDVVHWMTTRGLTRLLLVGDSMMEQFWGAAQCSLEKEDCTAVEAPPGHKRVSCPSRSGTGRAFEEIDFIMLPMHRVEQGSGGLDNVTAELDRADIAIVNQGHHGPDHMDAVMKLMVEKAKKNVGTQRKVFWSQSTQPHFPGEDGSFKERVAPNDVDFNQVDPSLMLCGPFKNDSRQFSANADAEALLKQIDDKSNVRVLPFHQFSAGRWDMHGNWGGRRDEAGTKVDVDARRLHWQNDCLHFVYSPTFYAPYFGLLNEALER</sequence>
<proteinExistence type="predicted"/>
<organism evidence="1 2">
    <name type="scientific">Prorocentrum cordatum</name>
    <dbReference type="NCBI Taxonomy" id="2364126"/>
    <lineage>
        <taxon>Eukaryota</taxon>
        <taxon>Sar</taxon>
        <taxon>Alveolata</taxon>
        <taxon>Dinophyceae</taxon>
        <taxon>Prorocentrales</taxon>
        <taxon>Prorocentraceae</taxon>
        <taxon>Prorocentrum</taxon>
    </lineage>
</organism>
<dbReference type="EMBL" id="CAUYUJ010019150">
    <property type="protein sequence ID" value="CAK0888943.1"/>
    <property type="molecule type" value="Genomic_DNA"/>
</dbReference>
<gene>
    <name evidence="1" type="ORF">PCOR1329_LOCUS69620</name>
</gene>
<evidence type="ECO:0000313" key="2">
    <source>
        <dbReference type="Proteomes" id="UP001189429"/>
    </source>
</evidence>
<protein>
    <submittedName>
        <fullName evidence="1">Uncharacterized protein</fullName>
    </submittedName>
</protein>